<gene>
    <name evidence="1" type="ORF">A8V01_14930</name>
</gene>
<dbReference type="RefSeq" id="WP_103095058.1">
    <property type="nucleotide sequence ID" value="NZ_LYMM01000022.1"/>
</dbReference>
<protein>
    <submittedName>
        <fullName evidence="1">Uncharacterized protein</fullName>
    </submittedName>
</protein>
<organism evidence="1 2">
    <name type="scientific">Novosphingobium guangzhouense</name>
    <dbReference type="NCBI Taxonomy" id="1850347"/>
    <lineage>
        <taxon>Bacteria</taxon>
        <taxon>Pseudomonadati</taxon>
        <taxon>Pseudomonadota</taxon>
        <taxon>Alphaproteobacteria</taxon>
        <taxon>Sphingomonadales</taxon>
        <taxon>Sphingomonadaceae</taxon>
        <taxon>Novosphingobium</taxon>
    </lineage>
</organism>
<name>A0A2K2G4C0_9SPHN</name>
<comment type="caution">
    <text evidence="1">The sequence shown here is derived from an EMBL/GenBank/DDBJ whole genome shotgun (WGS) entry which is preliminary data.</text>
</comment>
<evidence type="ECO:0000313" key="1">
    <source>
        <dbReference type="EMBL" id="PNU05852.1"/>
    </source>
</evidence>
<evidence type="ECO:0000313" key="2">
    <source>
        <dbReference type="Proteomes" id="UP000236327"/>
    </source>
</evidence>
<keyword evidence="2" id="KW-1185">Reference proteome</keyword>
<proteinExistence type="predicted"/>
<dbReference type="AlphaFoldDB" id="A0A2K2G4C0"/>
<dbReference type="OrthoDB" id="7597310at2"/>
<dbReference type="Proteomes" id="UP000236327">
    <property type="component" value="Unassembled WGS sequence"/>
</dbReference>
<dbReference type="EMBL" id="LYMM01000022">
    <property type="protein sequence ID" value="PNU05852.1"/>
    <property type="molecule type" value="Genomic_DNA"/>
</dbReference>
<accession>A0A2K2G4C0</accession>
<reference evidence="1 2" key="1">
    <citation type="submission" date="2016-05" db="EMBL/GenBank/DDBJ databases">
        <title>Complete genome sequence of Novosphingobium guangzhouense SA925(T).</title>
        <authorList>
            <person name="Sha S."/>
        </authorList>
    </citation>
    <scope>NUCLEOTIDE SEQUENCE [LARGE SCALE GENOMIC DNA]</scope>
    <source>
        <strain evidence="1 2">SA925</strain>
    </source>
</reference>
<sequence length="123" mass="14136">MSDASHETTDSTLADALWWFRGFAATRQTDEHDATFGLAEKLKRARSWLNSLASGEKRLVGLHERELGIVLTEGEFEMVYDALRFGDRTPKEEVEQIVGKLRYAYDRFSTERSAMKFDPDIPF</sequence>